<sequence length="1035" mass="113468">MLSRRETISSSAQNVISDGDCVEITADDASENYSTVGNASRNRTIRRGAVSASVISDETGSTVECSKHDPHPSAKTKSFKNTFNVVKLLRKLGKKSKLIPKKLRPTMTTVAEYQEMAENDNDAKTVVSVRSSRINVGTERSMLVKQNAQVIGRPSVAEGTWDDKTTSPANRFNLLRQQSLILDDSSLGAISDISEDPSLVSGSKRDRTSFRRTRQMFTSYHIDCIEEDEDESQGDGEVTESTSDSEATIERSSAYDFRKLSPLNGGSTSMTSLREYNNKRGITIHNPLETLKEFSRLSIHDRARRRSLSDSEVDFENRGETPKAKSPTNELFPLTPSSNCSNEEQFQHLLDQIKLSSYDSSPLGDPLQNSGLFGKELGAKIIHSFGFSGFVSQNAATDSWPFPRTRSYSDPHVHQTPIDDGVRGPGGNNDSMENKKIRMRNCSLLLDNEMGLNDVQEDIEDGILLGSNQIHVMETYEGQPMNESNSSGRMALANGYSHSSLSRRDKESGLSPLELDSEDAAETGSLSSIKTKNKTGNIPSNITLDDSTDEPLVSDLTCVQPSGSCKPKSRSSLMMRQVSGLGLEDPVLGGSDSLHTKRRAPFIFDDMDLNDVPEDMRDMISLASDHTDVVGIYNGQSSMNEYSHSSSSRLGSVSGLGTRAVAPSTEDISDTISVASDQSDPTDVVEKHEERSMNGFKSSRKKRSSYSRSVKSLRNSLSNPSLNKARTLPHYLSVNNATQKSLTRRYTDANSLHQTPINNGLLGPWNEYSMEKMEVKNCSVLANGTGSLPSGSKIRKRSSQDASLGTPCRRQFSHPMFISDEQTNFSNLKSKSIHPNSIDENEILWDPQRSSDLFDLKPCEAASAKLMEDTIDESSVESKVELPASSLFVGEQESASTKTINNETAASTKPVEEISGAFEVDEASAESQVANRMPLQDPSVRNPSPRRLDAPTMIATAALRPAPAQNLPAIPTESPRDAAEEESDKYYWGIATESTAEDVASSEKSHGKGPEQDEEKIELKNLCSWSSSDSYDDIL</sequence>
<feature type="compositionally biased region" description="Acidic residues" evidence="1">
    <location>
        <begin position="225"/>
        <end position="238"/>
    </location>
</feature>
<reference evidence="2" key="1">
    <citation type="submission" date="2021-01" db="EMBL/GenBank/DDBJ databases">
        <authorList>
            <person name="Corre E."/>
            <person name="Pelletier E."/>
            <person name="Niang G."/>
            <person name="Scheremetjew M."/>
            <person name="Finn R."/>
            <person name="Kale V."/>
            <person name="Holt S."/>
            <person name="Cochrane G."/>
            <person name="Meng A."/>
            <person name="Brown T."/>
            <person name="Cohen L."/>
        </authorList>
    </citation>
    <scope>NUCLEOTIDE SEQUENCE</scope>
    <source>
        <strain evidence="2">10249 10 AB</strain>
    </source>
</reference>
<feature type="compositionally biased region" description="Polar residues" evidence="1">
    <location>
        <begin position="524"/>
        <end position="545"/>
    </location>
</feature>
<feature type="region of interest" description="Disordered" evidence="1">
    <location>
        <begin position="479"/>
        <end position="549"/>
    </location>
</feature>
<feature type="region of interest" description="Disordered" evidence="1">
    <location>
        <begin position="920"/>
        <end position="947"/>
    </location>
</feature>
<feature type="region of interest" description="Disordered" evidence="1">
    <location>
        <begin position="407"/>
        <end position="433"/>
    </location>
</feature>
<dbReference type="AlphaFoldDB" id="A0A6U9XEA5"/>
<feature type="compositionally biased region" description="Polar residues" evidence="1">
    <location>
        <begin position="670"/>
        <end position="681"/>
    </location>
</feature>
<feature type="compositionally biased region" description="Low complexity" evidence="1">
    <location>
        <begin position="706"/>
        <end position="723"/>
    </location>
</feature>
<feature type="region of interest" description="Disordered" evidence="1">
    <location>
        <begin position="960"/>
        <end position="1035"/>
    </location>
</feature>
<feature type="region of interest" description="Disordered" evidence="1">
    <location>
        <begin position="225"/>
        <end position="253"/>
    </location>
</feature>
<proteinExistence type="predicted"/>
<feature type="region of interest" description="Disordered" evidence="1">
    <location>
        <begin position="306"/>
        <end position="338"/>
    </location>
</feature>
<feature type="compositionally biased region" description="Low complexity" evidence="1">
    <location>
        <begin position="640"/>
        <end position="657"/>
    </location>
</feature>
<dbReference type="EMBL" id="HBIX01007610">
    <property type="protein sequence ID" value="CAE0713157.1"/>
    <property type="molecule type" value="Transcribed_RNA"/>
</dbReference>
<protein>
    <submittedName>
        <fullName evidence="2">Uncharacterized protein</fullName>
    </submittedName>
</protein>
<evidence type="ECO:0000256" key="1">
    <source>
        <dbReference type="SAM" id="MobiDB-lite"/>
    </source>
</evidence>
<evidence type="ECO:0000313" key="2">
    <source>
        <dbReference type="EMBL" id="CAE0713157.1"/>
    </source>
</evidence>
<organism evidence="2">
    <name type="scientific">Pseudo-nitzschia australis</name>
    <dbReference type="NCBI Taxonomy" id="44445"/>
    <lineage>
        <taxon>Eukaryota</taxon>
        <taxon>Sar</taxon>
        <taxon>Stramenopiles</taxon>
        <taxon>Ochrophyta</taxon>
        <taxon>Bacillariophyta</taxon>
        <taxon>Bacillariophyceae</taxon>
        <taxon>Bacillariophycidae</taxon>
        <taxon>Bacillariales</taxon>
        <taxon>Bacillariaceae</taxon>
        <taxon>Pseudo-nitzschia</taxon>
    </lineage>
</organism>
<gene>
    <name evidence="2" type="ORF">PAUS00366_LOCUS5909</name>
</gene>
<accession>A0A6U9XEA5</accession>
<feature type="region of interest" description="Disordered" evidence="1">
    <location>
        <begin position="640"/>
        <end position="723"/>
    </location>
</feature>
<feature type="compositionally biased region" description="Basic and acidic residues" evidence="1">
    <location>
        <begin position="1001"/>
        <end position="1011"/>
    </location>
</feature>
<name>A0A6U9XEA5_9STRA</name>